<comment type="caution">
    <text evidence="1">The sequence shown here is derived from an EMBL/GenBank/DDBJ whole genome shotgun (WGS) entry which is preliminary data.</text>
</comment>
<dbReference type="RefSeq" id="WP_188671169.1">
    <property type="nucleotide sequence ID" value="NZ_BMKA01000001.1"/>
</dbReference>
<dbReference type="Pfam" id="PF07024">
    <property type="entry name" value="ImpE"/>
    <property type="match status" value="1"/>
</dbReference>
<keyword evidence="2" id="KW-1185">Reference proteome</keyword>
<dbReference type="InterPro" id="IPR011990">
    <property type="entry name" value="TPR-like_helical_dom_sf"/>
</dbReference>
<sequence length="271" mass="29379">MSDAIDHLKAGNLDAAYDALTASIRKDPADSKLRVFLFQMLCVRGEWDRALTQLKVCGEMAPDTMTMVQSYREAIACEMVREKVFAGETAPLVFGEPAQWVALMIQSLGLLAKGDTAQAASLRNEAFSAAPSQSGEADGTPFEWIADADMRLGPMLELVMNGRYYWAPFSTIKRMTFDDPSDLRDKVWTPVEITWANGGDVVGFIPTRYPGSAQSGRAGIMLARETDWIDAGDETYLGIGQRLFATNDADLALMDLRSISLSAAGGSDGAG</sequence>
<organism evidence="1 2">
    <name type="scientific">Neptunicoccus cionae</name>
    <dbReference type="NCBI Taxonomy" id="2035344"/>
    <lineage>
        <taxon>Bacteria</taxon>
        <taxon>Pseudomonadati</taxon>
        <taxon>Pseudomonadota</taxon>
        <taxon>Alphaproteobacteria</taxon>
        <taxon>Rhodobacterales</taxon>
        <taxon>Paracoccaceae</taxon>
        <taxon>Neptunicoccus</taxon>
    </lineage>
</organism>
<gene>
    <name evidence="1" type="ORF">GCM10011498_08270</name>
</gene>
<reference evidence="1" key="2">
    <citation type="submission" date="2020-09" db="EMBL/GenBank/DDBJ databases">
        <authorList>
            <person name="Sun Q."/>
            <person name="Zhou Y."/>
        </authorList>
    </citation>
    <scope>NUCLEOTIDE SEQUENCE</scope>
    <source>
        <strain evidence="1">CGMCC 1.15880</strain>
    </source>
</reference>
<proteinExistence type="predicted"/>
<evidence type="ECO:0000313" key="1">
    <source>
        <dbReference type="EMBL" id="GGA10514.1"/>
    </source>
</evidence>
<dbReference type="InterPro" id="IPR009211">
    <property type="entry name" value="TagJ"/>
</dbReference>
<reference evidence="1" key="1">
    <citation type="journal article" date="2014" name="Int. J. Syst. Evol. Microbiol.">
        <title>Complete genome sequence of Corynebacterium casei LMG S-19264T (=DSM 44701T), isolated from a smear-ripened cheese.</title>
        <authorList>
            <consortium name="US DOE Joint Genome Institute (JGI-PGF)"/>
            <person name="Walter F."/>
            <person name="Albersmeier A."/>
            <person name="Kalinowski J."/>
            <person name="Ruckert C."/>
        </authorList>
    </citation>
    <scope>NUCLEOTIDE SEQUENCE</scope>
    <source>
        <strain evidence="1">CGMCC 1.15880</strain>
    </source>
</reference>
<dbReference type="SUPFAM" id="SSF144059">
    <property type="entry name" value="ImpE-like"/>
    <property type="match status" value="1"/>
</dbReference>
<name>A0A916QVI7_9RHOB</name>
<accession>A0A916QVI7</accession>
<dbReference type="AlphaFoldDB" id="A0A916QVI7"/>
<dbReference type="PIRSF" id="PIRSF029288">
    <property type="entry name" value="SciE_ImpE"/>
    <property type="match status" value="1"/>
</dbReference>
<evidence type="ECO:0008006" key="3">
    <source>
        <dbReference type="Google" id="ProtNLM"/>
    </source>
</evidence>
<dbReference type="Gene3D" id="1.25.40.10">
    <property type="entry name" value="Tetratricopeptide repeat domain"/>
    <property type="match status" value="1"/>
</dbReference>
<protein>
    <recommendedName>
        <fullName evidence="3">Virulence protein SciE type</fullName>
    </recommendedName>
</protein>
<evidence type="ECO:0000313" key="2">
    <source>
        <dbReference type="Proteomes" id="UP000628017"/>
    </source>
</evidence>
<dbReference type="Proteomes" id="UP000628017">
    <property type="component" value="Unassembled WGS sequence"/>
</dbReference>
<dbReference type="EMBL" id="BMKA01000001">
    <property type="protein sequence ID" value="GGA10514.1"/>
    <property type="molecule type" value="Genomic_DNA"/>
</dbReference>